<dbReference type="PANTHER" id="PTHR30605">
    <property type="entry name" value="ANHYDRO-N-ACETYLMURAMIC ACID KINASE"/>
    <property type="match status" value="1"/>
</dbReference>
<keyword evidence="1 2" id="KW-0418">Kinase</keyword>
<name>A0A0W0V7E3_9GAMM</name>
<dbReference type="NCBIfam" id="NF007139">
    <property type="entry name" value="PRK09585.1-3"/>
    <property type="match status" value="1"/>
</dbReference>
<dbReference type="EC" id="2.7.1.170" evidence="1"/>
<keyword evidence="3" id="KW-1185">Reference proteome</keyword>
<dbReference type="EMBL" id="LNYJ01000011">
    <property type="protein sequence ID" value="KTD16060.1"/>
    <property type="molecule type" value="Genomic_DNA"/>
</dbReference>
<keyword evidence="1 2" id="KW-0808">Transferase</keyword>
<accession>A0A0W0V7E3</accession>
<dbReference type="PATRIC" id="fig|456.5.peg.391"/>
<dbReference type="GO" id="GO:0009254">
    <property type="term" value="P:peptidoglycan turnover"/>
    <property type="evidence" value="ECO:0007669"/>
    <property type="project" value="UniProtKB-UniRule"/>
</dbReference>
<gene>
    <name evidence="1 2" type="primary">anmK</name>
    <name evidence="2" type="ORF">Ljor_0366</name>
</gene>
<comment type="similarity">
    <text evidence="1">Belongs to the anhydro-N-acetylmuramic acid kinase family.</text>
</comment>
<protein>
    <recommendedName>
        <fullName evidence="1">Anhydro-N-acetylmuramic acid kinase</fullName>
        <ecNumber evidence="1">2.7.1.170</ecNumber>
    </recommendedName>
    <alternativeName>
        <fullName evidence="1">AnhMurNAc kinase</fullName>
    </alternativeName>
</protein>
<reference evidence="2 3" key="1">
    <citation type="submission" date="2015-11" db="EMBL/GenBank/DDBJ databases">
        <title>Genomic analysis of 38 Legionella species identifies large and diverse effector repertoires.</title>
        <authorList>
            <person name="Burstein D."/>
            <person name="Amaro F."/>
            <person name="Zusman T."/>
            <person name="Lifshitz Z."/>
            <person name="Cohen O."/>
            <person name="Gilbert J.A."/>
            <person name="Pupko T."/>
            <person name="Shuman H.A."/>
            <person name="Segal G."/>
        </authorList>
    </citation>
    <scope>NUCLEOTIDE SEQUENCE [LARGE SCALE GENOMIC DNA]</scope>
    <source>
        <strain evidence="2 3">BL-540</strain>
    </source>
</reference>
<proteinExistence type="inferred from homology"/>
<dbReference type="InterPro" id="IPR043129">
    <property type="entry name" value="ATPase_NBD"/>
</dbReference>
<dbReference type="InterPro" id="IPR005338">
    <property type="entry name" value="Anhydro_N_Ac-Mur_kinase"/>
</dbReference>
<evidence type="ECO:0000256" key="1">
    <source>
        <dbReference type="HAMAP-Rule" id="MF_01270"/>
    </source>
</evidence>
<dbReference type="Proteomes" id="UP000055035">
    <property type="component" value="Unassembled WGS sequence"/>
</dbReference>
<organism evidence="2 3">
    <name type="scientific">Legionella jordanis</name>
    <dbReference type="NCBI Taxonomy" id="456"/>
    <lineage>
        <taxon>Bacteria</taxon>
        <taxon>Pseudomonadati</taxon>
        <taxon>Pseudomonadota</taxon>
        <taxon>Gammaproteobacteria</taxon>
        <taxon>Legionellales</taxon>
        <taxon>Legionellaceae</taxon>
        <taxon>Legionella</taxon>
    </lineage>
</organism>
<evidence type="ECO:0000313" key="3">
    <source>
        <dbReference type="Proteomes" id="UP000055035"/>
    </source>
</evidence>
<keyword evidence="1" id="KW-0067">ATP-binding</keyword>
<comment type="catalytic activity">
    <reaction evidence="1">
        <text>1,6-anhydro-N-acetyl-beta-muramate + ATP + H2O = N-acetyl-D-muramate 6-phosphate + ADP + H(+)</text>
        <dbReference type="Rhea" id="RHEA:24952"/>
        <dbReference type="ChEBI" id="CHEBI:15377"/>
        <dbReference type="ChEBI" id="CHEBI:15378"/>
        <dbReference type="ChEBI" id="CHEBI:30616"/>
        <dbReference type="ChEBI" id="CHEBI:58690"/>
        <dbReference type="ChEBI" id="CHEBI:58722"/>
        <dbReference type="ChEBI" id="CHEBI:456216"/>
        <dbReference type="EC" id="2.7.1.170"/>
    </reaction>
</comment>
<comment type="caution">
    <text evidence="2">The sequence shown here is derived from an EMBL/GenBank/DDBJ whole genome shotgun (WGS) entry which is preliminary data.</text>
</comment>
<dbReference type="GO" id="GO:0005524">
    <property type="term" value="F:ATP binding"/>
    <property type="evidence" value="ECO:0007669"/>
    <property type="project" value="UniProtKB-UniRule"/>
</dbReference>
<dbReference type="HAMAP" id="MF_01270">
    <property type="entry name" value="AnhMurNAc_kinase"/>
    <property type="match status" value="1"/>
</dbReference>
<dbReference type="GO" id="GO:0006040">
    <property type="term" value="P:amino sugar metabolic process"/>
    <property type="evidence" value="ECO:0007669"/>
    <property type="project" value="InterPro"/>
</dbReference>
<dbReference type="GO" id="GO:0097175">
    <property type="term" value="P:1,6-anhydro-N-acetyl-beta-muramic acid catabolic process"/>
    <property type="evidence" value="ECO:0007669"/>
    <property type="project" value="UniProtKB-UniRule"/>
</dbReference>
<dbReference type="RefSeq" id="WP_082647122.1">
    <property type="nucleotide sequence ID" value="NZ_CAAAIC010000007.1"/>
</dbReference>
<keyword evidence="1" id="KW-0119">Carbohydrate metabolism</keyword>
<dbReference type="STRING" id="456.Ljor_0366"/>
<dbReference type="GO" id="GO:0016301">
    <property type="term" value="F:kinase activity"/>
    <property type="evidence" value="ECO:0007669"/>
    <property type="project" value="UniProtKB-KW"/>
</dbReference>
<dbReference type="PANTHER" id="PTHR30605:SF0">
    <property type="entry name" value="ANHYDRO-N-ACETYLMURAMIC ACID KINASE"/>
    <property type="match status" value="1"/>
</dbReference>
<dbReference type="AlphaFoldDB" id="A0A0W0V7E3"/>
<comment type="pathway">
    <text evidence="1">Cell wall biogenesis; peptidoglycan recycling.</text>
</comment>
<comment type="function">
    <text evidence="1">Catalyzes the specific phosphorylation of 1,6-anhydro-N-acetylmuramic acid (anhMurNAc) with the simultaneous cleavage of the 1,6-anhydro ring, generating MurNAc-6-P. Is required for the utilization of anhMurNAc either imported from the medium or derived from its own cell wall murein, and thus plays a role in cell wall recycling.</text>
</comment>
<dbReference type="UniPathway" id="UPA00343"/>
<dbReference type="SUPFAM" id="SSF53067">
    <property type="entry name" value="Actin-like ATPase domain"/>
    <property type="match status" value="1"/>
</dbReference>
<keyword evidence="1" id="KW-0547">Nucleotide-binding</keyword>
<comment type="pathway">
    <text evidence="1">Amino-sugar metabolism; 1,6-anhydro-N-acetylmuramate degradation.</text>
</comment>
<feature type="binding site" evidence="1">
    <location>
        <begin position="19"/>
        <end position="26"/>
    </location>
    <ligand>
        <name>ATP</name>
        <dbReference type="ChEBI" id="CHEBI:30616"/>
    </ligand>
</feature>
<evidence type="ECO:0000313" key="2">
    <source>
        <dbReference type="EMBL" id="KTD16060.1"/>
    </source>
</evidence>
<dbReference type="GO" id="GO:0016773">
    <property type="term" value="F:phosphotransferase activity, alcohol group as acceptor"/>
    <property type="evidence" value="ECO:0007669"/>
    <property type="project" value="UniProtKB-UniRule"/>
</dbReference>
<dbReference type="UniPathway" id="UPA00544"/>
<dbReference type="CDD" id="cd24050">
    <property type="entry name" value="ASKHA_NBD_ANMK"/>
    <property type="match status" value="1"/>
</dbReference>
<sequence>MNETNGKSGEQLFLGLMSGTSMDGIDAALIDCSTHNFIAGVTRPYSKEAKLSLNEVVSGENQSLKAISQLNRILGLEFAQAAIELLDKAQIPAERIKAIGSHGQTVCHDAYADIPYTLQLGCAHTIAEATRIKVVADFRTRDLVVGGQGAPFAPIYHQALFAHIEHPLILVNVGGVANVTCLMSGGHVYGYDLGPGNCLMDAWIKKHRELDFDKNGDWARSGQVIMPLLDQLLSDPFFKKPFPKSIGKEYFSLEWINPFLQTNWANADVQATLLQLTSSIVVEAMTKEGIQAKEVLICGGGAHNLALLDSLSKLLPDTKVKSTSAYGIDPDFIEAAMFAWLAEKTLSNIALDLSQITGARRKAILGTIYPAGIDK</sequence>
<dbReference type="Gene3D" id="3.30.420.40">
    <property type="match status" value="2"/>
</dbReference>
<dbReference type="OrthoDB" id="9763949at2"/>
<dbReference type="Pfam" id="PF03702">
    <property type="entry name" value="AnmK"/>
    <property type="match status" value="1"/>
</dbReference>